<comment type="caution">
    <text evidence="2">The sequence shown here is derived from an EMBL/GenBank/DDBJ whole genome shotgun (WGS) entry which is preliminary data.</text>
</comment>
<name>A0A8H3WB44_9PEZI</name>
<evidence type="ECO:0000313" key="2">
    <source>
        <dbReference type="EMBL" id="KAF0322895.1"/>
    </source>
</evidence>
<feature type="region of interest" description="Disordered" evidence="1">
    <location>
        <begin position="38"/>
        <end position="76"/>
    </location>
</feature>
<dbReference type="Proteomes" id="UP000434172">
    <property type="component" value="Unassembled WGS sequence"/>
</dbReference>
<organism evidence="2 3">
    <name type="scientific">Colletotrichum asianum</name>
    <dbReference type="NCBI Taxonomy" id="702518"/>
    <lineage>
        <taxon>Eukaryota</taxon>
        <taxon>Fungi</taxon>
        <taxon>Dikarya</taxon>
        <taxon>Ascomycota</taxon>
        <taxon>Pezizomycotina</taxon>
        <taxon>Sordariomycetes</taxon>
        <taxon>Hypocreomycetidae</taxon>
        <taxon>Glomerellales</taxon>
        <taxon>Glomerellaceae</taxon>
        <taxon>Colletotrichum</taxon>
        <taxon>Colletotrichum gloeosporioides species complex</taxon>
    </lineage>
</organism>
<dbReference type="EMBL" id="WOWK01000057">
    <property type="protein sequence ID" value="KAF0322895.1"/>
    <property type="molecule type" value="Genomic_DNA"/>
</dbReference>
<reference evidence="2 3" key="1">
    <citation type="submission" date="2019-12" db="EMBL/GenBank/DDBJ databases">
        <title>A genome sequence resource for the geographically widespread anthracnose pathogen Colletotrichum asianum.</title>
        <authorList>
            <person name="Meng Y."/>
        </authorList>
    </citation>
    <scope>NUCLEOTIDE SEQUENCE [LARGE SCALE GENOMIC DNA]</scope>
    <source>
        <strain evidence="2 3">ICMP 18580</strain>
    </source>
</reference>
<keyword evidence="3" id="KW-1185">Reference proteome</keyword>
<accession>A0A8H3WB44</accession>
<evidence type="ECO:0000313" key="3">
    <source>
        <dbReference type="Proteomes" id="UP000434172"/>
    </source>
</evidence>
<feature type="region of interest" description="Disordered" evidence="1">
    <location>
        <begin position="123"/>
        <end position="172"/>
    </location>
</feature>
<feature type="region of interest" description="Disordered" evidence="1">
    <location>
        <begin position="1"/>
        <end position="26"/>
    </location>
</feature>
<protein>
    <submittedName>
        <fullName evidence="2">Uncharacterized protein</fullName>
    </submittedName>
</protein>
<feature type="non-terminal residue" evidence="2">
    <location>
        <position position="1"/>
    </location>
</feature>
<proteinExistence type="predicted"/>
<evidence type="ECO:0000256" key="1">
    <source>
        <dbReference type="SAM" id="MobiDB-lite"/>
    </source>
</evidence>
<gene>
    <name evidence="2" type="ORF">GQ607_009896</name>
</gene>
<sequence length="172" mass="18992">KKSTWHRAKIEGTGGHQPSKGTLISPRSLTRLSCRVHLANPKSKARQPRDGCQLPVGRQHRGEPQSIPGRPTDEPSRLQRLAVTYPLAYAAPVCLKPKTSPWCWSLGRMQIFTRVSPACVSPGPCSPSASTLPNGPPPLQPSKPGINHFRRPVPRPTRRDIASRHKMPPFRT</sequence>
<dbReference type="AlphaFoldDB" id="A0A8H3WB44"/>